<evidence type="ECO:0000256" key="3">
    <source>
        <dbReference type="ARBA" id="ARBA00023008"/>
    </source>
</evidence>
<accession>A0A6I2KSH1</accession>
<reference evidence="6 7" key="1">
    <citation type="submission" date="2019-11" db="EMBL/GenBank/DDBJ databases">
        <title>Novel species isolated from a subtropical stream in China.</title>
        <authorList>
            <person name="Lu H."/>
        </authorList>
    </citation>
    <scope>NUCLEOTIDE SEQUENCE [LARGE SCALE GENOMIC DNA]</scope>
    <source>
        <strain evidence="6 7">FT80W</strain>
    </source>
</reference>
<keyword evidence="2" id="KW-0479">Metal-binding</keyword>
<evidence type="ECO:0000313" key="6">
    <source>
        <dbReference type="EMBL" id="MRW88613.1"/>
    </source>
</evidence>
<dbReference type="InterPro" id="IPR001505">
    <property type="entry name" value="Copper_CuA"/>
</dbReference>
<dbReference type="Pfam" id="PF00116">
    <property type="entry name" value="COX2"/>
    <property type="match status" value="1"/>
</dbReference>
<organism evidence="6 7">
    <name type="scientific">Duganella guangzhouensis</name>
    <dbReference type="NCBI Taxonomy" id="2666084"/>
    <lineage>
        <taxon>Bacteria</taxon>
        <taxon>Pseudomonadati</taxon>
        <taxon>Pseudomonadota</taxon>
        <taxon>Betaproteobacteria</taxon>
        <taxon>Burkholderiales</taxon>
        <taxon>Oxalobacteraceae</taxon>
        <taxon>Telluria group</taxon>
        <taxon>Duganella</taxon>
    </lineage>
</organism>
<dbReference type="PROSITE" id="PS00078">
    <property type="entry name" value="COX2"/>
    <property type="match status" value="1"/>
</dbReference>
<proteinExistence type="predicted"/>
<evidence type="ECO:0000256" key="2">
    <source>
        <dbReference type="ARBA" id="ARBA00022723"/>
    </source>
</evidence>
<evidence type="ECO:0000259" key="5">
    <source>
        <dbReference type="PROSITE" id="PS50857"/>
    </source>
</evidence>
<dbReference type="InterPro" id="IPR002429">
    <property type="entry name" value="CcO_II-like_C"/>
</dbReference>
<dbReference type="Gene3D" id="2.60.40.420">
    <property type="entry name" value="Cupredoxins - blue copper proteins"/>
    <property type="match status" value="1"/>
</dbReference>
<feature type="transmembrane region" description="Helical" evidence="4">
    <location>
        <begin position="18"/>
        <end position="38"/>
    </location>
</feature>
<gene>
    <name evidence="6" type="ORF">GJ699_01280</name>
</gene>
<dbReference type="Proteomes" id="UP000433309">
    <property type="component" value="Unassembled WGS sequence"/>
</dbReference>
<sequence length="186" mass="20374">MSDQHSAAHAAEQAEARWVWVVAIIIAILLCMMGYMSLHWITMPPQRMETVNPGTLHLSGEFVESNLGSALEADGSVTVRLTGNQYSFTPQCLLVPADTPLIFRATSSDVVHGFSVTGTNINLNLVPGYVSTIHARFQQPGEHSMPCHEFCGVGHAAMWAHVKVVDKQTFARAAQDKRRLSCAERS</sequence>
<comment type="subcellular location">
    <subcellularLocation>
        <location evidence="1">Periplasm</location>
    </subcellularLocation>
</comment>
<dbReference type="PANTHER" id="PTHR42838">
    <property type="entry name" value="CYTOCHROME C OXIDASE SUBUNIT II"/>
    <property type="match status" value="1"/>
</dbReference>
<keyword evidence="4" id="KW-0472">Membrane</keyword>
<dbReference type="GO" id="GO:0005507">
    <property type="term" value="F:copper ion binding"/>
    <property type="evidence" value="ECO:0007669"/>
    <property type="project" value="InterPro"/>
</dbReference>
<keyword evidence="7" id="KW-1185">Reference proteome</keyword>
<name>A0A6I2KSH1_9BURK</name>
<comment type="caution">
    <text evidence="6">The sequence shown here is derived from an EMBL/GenBank/DDBJ whole genome shotgun (WGS) entry which is preliminary data.</text>
</comment>
<keyword evidence="4" id="KW-0812">Transmembrane</keyword>
<dbReference type="InterPro" id="IPR051403">
    <property type="entry name" value="NosZ/Cyto_c_oxidase_sub2"/>
</dbReference>
<dbReference type="GO" id="GO:0016020">
    <property type="term" value="C:membrane"/>
    <property type="evidence" value="ECO:0007669"/>
    <property type="project" value="InterPro"/>
</dbReference>
<evidence type="ECO:0000313" key="7">
    <source>
        <dbReference type="Proteomes" id="UP000433309"/>
    </source>
</evidence>
<keyword evidence="4" id="KW-1133">Transmembrane helix</keyword>
<dbReference type="SUPFAM" id="SSF49503">
    <property type="entry name" value="Cupredoxins"/>
    <property type="match status" value="1"/>
</dbReference>
<dbReference type="GO" id="GO:0004129">
    <property type="term" value="F:cytochrome-c oxidase activity"/>
    <property type="evidence" value="ECO:0007669"/>
    <property type="project" value="InterPro"/>
</dbReference>
<keyword evidence="3" id="KW-0186">Copper</keyword>
<dbReference type="EMBL" id="WKJK01000001">
    <property type="protein sequence ID" value="MRW88613.1"/>
    <property type="molecule type" value="Genomic_DNA"/>
</dbReference>
<dbReference type="AlphaFoldDB" id="A0A6I2KSH1"/>
<dbReference type="RefSeq" id="WP_154372336.1">
    <property type="nucleotide sequence ID" value="NZ_WKJK01000001.1"/>
</dbReference>
<evidence type="ECO:0000256" key="4">
    <source>
        <dbReference type="SAM" id="Phobius"/>
    </source>
</evidence>
<dbReference type="PROSITE" id="PS50857">
    <property type="entry name" value="COX2_CUA"/>
    <property type="match status" value="1"/>
</dbReference>
<dbReference type="PANTHER" id="PTHR42838:SF2">
    <property type="entry name" value="NITROUS-OXIDE REDUCTASE"/>
    <property type="match status" value="1"/>
</dbReference>
<feature type="domain" description="Cytochrome oxidase subunit II copper A binding" evidence="5">
    <location>
        <begin position="74"/>
        <end position="176"/>
    </location>
</feature>
<protein>
    <submittedName>
        <fullName evidence="6">Cytochrome C oxidase subunit II</fullName>
    </submittedName>
</protein>
<dbReference type="InterPro" id="IPR008972">
    <property type="entry name" value="Cupredoxin"/>
</dbReference>
<evidence type="ECO:0000256" key="1">
    <source>
        <dbReference type="ARBA" id="ARBA00004418"/>
    </source>
</evidence>
<dbReference type="GO" id="GO:0042597">
    <property type="term" value="C:periplasmic space"/>
    <property type="evidence" value="ECO:0007669"/>
    <property type="project" value="UniProtKB-SubCell"/>
</dbReference>